<dbReference type="Proteomes" id="UP001528823">
    <property type="component" value="Unassembled WGS sequence"/>
</dbReference>
<gene>
    <name evidence="2" type="ORF">ORQ98_09690</name>
</gene>
<dbReference type="SUPFAM" id="SSF55729">
    <property type="entry name" value="Acyl-CoA N-acyltransferases (Nat)"/>
    <property type="match status" value="1"/>
</dbReference>
<feature type="domain" description="N-acetyltransferase" evidence="1">
    <location>
        <begin position="14"/>
        <end position="171"/>
    </location>
</feature>
<keyword evidence="3" id="KW-1185">Reference proteome</keyword>
<dbReference type="Gene3D" id="3.40.630.30">
    <property type="match status" value="1"/>
</dbReference>
<organism evidence="2 3">
    <name type="scientific">Spartinivicinus poritis</name>
    <dbReference type="NCBI Taxonomy" id="2994640"/>
    <lineage>
        <taxon>Bacteria</taxon>
        <taxon>Pseudomonadati</taxon>
        <taxon>Pseudomonadota</taxon>
        <taxon>Gammaproteobacteria</taxon>
        <taxon>Oceanospirillales</taxon>
        <taxon>Zooshikellaceae</taxon>
        <taxon>Spartinivicinus</taxon>
    </lineage>
</organism>
<dbReference type="RefSeq" id="WP_274688602.1">
    <property type="nucleotide sequence ID" value="NZ_JAPMOU010000009.1"/>
</dbReference>
<proteinExistence type="predicted"/>
<dbReference type="PROSITE" id="PS51186">
    <property type="entry name" value="GNAT"/>
    <property type="match status" value="1"/>
</dbReference>
<protein>
    <submittedName>
        <fullName evidence="2">GNAT family N-acetyltransferase</fullName>
    </submittedName>
</protein>
<dbReference type="CDD" id="cd04301">
    <property type="entry name" value="NAT_SF"/>
    <property type="match status" value="1"/>
</dbReference>
<dbReference type="Pfam" id="PF00583">
    <property type="entry name" value="Acetyltransf_1"/>
    <property type="match status" value="1"/>
</dbReference>
<name>A0ABT5U7A5_9GAMM</name>
<sequence length="172" mass="19533">MNSSTDNLKLPQGFAIRPATETDKPFLQSLYHSTRNDLQYINADEEFINELIEQQYQAQNVGYGKMFPNACYFIIEKQQQSIGRITLDFSNEIIHIIDIAFVPKAQGKGYGKDAIQALQIAAGKTCAPLLLSVYANNWVAKNLYVKLGFQLEQSAPPYERMIWYPTIKEMSA</sequence>
<evidence type="ECO:0000313" key="3">
    <source>
        <dbReference type="Proteomes" id="UP001528823"/>
    </source>
</evidence>
<accession>A0ABT5U7A5</accession>
<dbReference type="InterPro" id="IPR000182">
    <property type="entry name" value="GNAT_dom"/>
</dbReference>
<dbReference type="InterPro" id="IPR016181">
    <property type="entry name" value="Acyl_CoA_acyltransferase"/>
</dbReference>
<comment type="caution">
    <text evidence="2">The sequence shown here is derived from an EMBL/GenBank/DDBJ whole genome shotgun (WGS) entry which is preliminary data.</text>
</comment>
<dbReference type="EMBL" id="JAPMOU010000009">
    <property type="protein sequence ID" value="MDE1462245.1"/>
    <property type="molecule type" value="Genomic_DNA"/>
</dbReference>
<evidence type="ECO:0000259" key="1">
    <source>
        <dbReference type="PROSITE" id="PS51186"/>
    </source>
</evidence>
<reference evidence="2 3" key="1">
    <citation type="submission" date="2022-11" db="EMBL/GenBank/DDBJ databases">
        <title>Spartinivicinus poritis sp. nov., isolated from scleractinian coral Porites lutea.</title>
        <authorList>
            <person name="Zhang G."/>
            <person name="Cai L."/>
            <person name="Wei Q."/>
        </authorList>
    </citation>
    <scope>NUCLEOTIDE SEQUENCE [LARGE SCALE GENOMIC DNA]</scope>
    <source>
        <strain evidence="2 3">A2-2</strain>
    </source>
</reference>
<evidence type="ECO:0000313" key="2">
    <source>
        <dbReference type="EMBL" id="MDE1462245.1"/>
    </source>
</evidence>